<dbReference type="Proteomes" id="UP001566132">
    <property type="component" value="Unassembled WGS sequence"/>
</dbReference>
<sequence length="200" mass="22808">MDVDSVIASSSVITTTAVLLPKVEDNILMDNKRPKEKLIELLDLIESQVEKLRRDAVQLEESRDHLLTALDSIKHTDLMADLEGNDADDVVRYVDRIVNRCHTVDVRVLTQRDQEQEEALSQINRLIDGLVMDLRNDHQAAKQRCISYVNACSSIMVDGIMDKKFESALLGCTIDDQKRVKKRLQGLLNYFERLGIQMLD</sequence>
<reference evidence="2 3" key="1">
    <citation type="submission" date="2024-05" db="EMBL/GenBank/DDBJ databases">
        <title>Genetic variation in Jamaican populations of the coffee berry borer (Hypothenemus hampei).</title>
        <authorList>
            <person name="Errbii M."/>
            <person name="Myrie A."/>
        </authorList>
    </citation>
    <scope>NUCLEOTIDE SEQUENCE [LARGE SCALE GENOMIC DNA]</scope>
    <source>
        <strain evidence="2">JA-Hopewell-2020-01-JO</strain>
        <tissue evidence="2">Whole body</tissue>
    </source>
</reference>
<feature type="coiled-coil region" evidence="1">
    <location>
        <begin position="35"/>
        <end position="69"/>
    </location>
</feature>
<dbReference type="EMBL" id="JBDJPC010000016">
    <property type="protein sequence ID" value="KAL1488032.1"/>
    <property type="molecule type" value="Genomic_DNA"/>
</dbReference>
<evidence type="ECO:0000313" key="3">
    <source>
        <dbReference type="Proteomes" id="UP001566132"/>
    </source>
</evidence>
<keyword evidence="1" id="KW-0175">Coiled coil</keyword>
<keyword evidence="3" id="KW-1185">Reference proteome</keyword>
<dbReference type="AlphaFoldDB" id="A0ABD1E042"/>
<organism evidence="2 3">
    <name type="scientific">Hypothenemus hampei</name>
    <name type="common">Coffee berry borer</name>
    <dbReference type="NCBI Taxonomy" id="57062"/>
    <lineage>
        <taxon>Eukaryota</taxon>
        <taxon>Metazoa</taxon>
        <taxon>Ecdysozoa</taxon>
        <taxon>Arthropoda</taxon>
        <taxon>Hexapoda</taxon>
        <taxon>Insecta</taxon>
        <taxon>Pterygota</taxon>
        <taxon>Neoptera</taxon>
        <taxon>Endopterygota</taxon>
        <taxon>Coleoptera</taxon>
        <taxon>Polyphaga</taxon>
        <taxon>Cucujiformia</taxon>
        <taxon>Curculionidae</taxon>
        <taxon>Scolytinae</taxon>
        <taxon>Hypothenemus</taxon>
    </lineage>
</organism>
<comment type="caution">
    <text evidence="2">The sequence shown here is derived from an EMBL/GenBank/DDBJ whole genome shotgun (WGS) entry which is preliminary data.</text>
</comment>
<proteinExistence type="predicted"/>
<gene>
    <name evidence="2" type="ORF">ABEB36_015405</name>
</gene>
<dbReference type="PANTHER" id="PTHR12334:SF6">
    <property type="entry name" value="BAG FAMILY MOLECULAR CHAPERONE REGULATOR 2"/>
    <property type="match status" value="1"/>
</dbReference>
<dbReference type="Gene3D" id="1.20.58.890">
    <property type="match status" value="1"/>
</dbReference>
<dbReference type="PANTHER" id="PTHR12334">
    <property type="entry name" value="BAG FAMILY MOLECULAR CHAPERONE REGULATOR 2"/>
    <property type="match status" value="1"/>
</dbReference>
<accession>A0ABD1E042</accession>
<dbReference type="InterPro" id="IPR037689">
    <property type="entry name" value="BAG2"/>
</dbReference>
<evidence type="ECO:0000256" key="1">
    <source>
        <dbReference type="SAM" id="Coils"/>
    </source>
</evidence>
<name>A0ABD1E042_HYPHA</name>
<protein>
    <recommendedName>
        <fullName evidence="4">BAG family molecular chaperone regulator 2</fullName>
    </recommendedName>
</protein>
<evidence type="ECO:0008006" key="4">
    <source>
        <dbReference type="Google" id="ProtNLM"/>
    </source>
</evidence>
<evidence type="ECO:0000313" key="2">
    <source>
        <dbReference type="EMBL" id="KAL1488032.1"/>
    </source>
</evidence>